<dbReference type="GO" id="GO:0006508">
    <property type="term" value="P:proteolysis"/>
    <property type="evidence" value="ECO:0007669"/>
    <property type="project" value="UniProtKB-KW"/>
</dbReference>
<evidence type="ECO:0000313" key="13">
    <source>
        <dbReference type="Proteomes" id="UP001141659"/>
    </source>
</evidence>
<dbReference type="GO" id="GO:0005886">
    <property type="term" value="C:plasma membrane"/>
    <property type="evidence" value="ECO:0007669"/>
    <property type="project" value="UniProtKB-SubCell"/>
</dbReference>
<reference evidence="12" key="1">
    <citation type="submission" date="2020-07" db="EMBL/GenBank/DDBJ databases">
        <authorList>
            <person name="Pettersson B.M.F."/>
            <person name="Behra P.R.K."/>
            <person name="Ramesh M."/>
            <person name="Das S."/>
            <person name="Dasgupta S."/>
            <person name="Kirsebom L.A."/>
        </authorList>
    </citation>
    <scope>NUCLEOTIDE SEQUENCE</scope>
    <source>
        <strain evidence="12">DSM 44242</strain>
    </source>
</reference>
<evidence type="ECO:0000256" key="8">
    <source>
        <dbReference type="ARBA" id="ARBA00023136"/>
    </source>
</evidence>
<dbReference type="PRINTS" id="PR00781">
    <property type="entry name" value="LIPOSIGPTASE"/>
</dbReference>
<feature type="transmembrane region" description="Helical" evidence="9">
    <location>
        <begin position="130"/>
        <end position="151"/>
    </location>
</feature>
<feature type="transmembrane region" description="Helical" evidence="9">
    <location>
        <begin position="106"/>
        <end position="124"/>
    </location>
</feature>
<evidence type="ECO:0000256" key="1">
    <source>
        <dbReference type="ARBA" id="ARBA00006139"/>
    </source>
</evidence>
<dbReference type="PANTHER" id="PTHR33695:SF1">
    <property type="entry name" value="LIPOPROTEIN SIGNAL PEPTIDASE"/>
    <property type="match status" value="1"/>
</dbReference>
<name>A0AAW5T900_9MYCO</name>
<comment type="pathway">
    <text evidence="9">Protein modification; lipoprotein biosynthesis (signal peptide cleavage).</text>
</comment>
<evidence type="ECO:0000313" key="12">
    <source>
        <dbReference type="EMBL" id="MCV7391420.1"/>
    </source>
</evidence>
<keyword evidence="4 9" id="KW-0812">Transmembrane</keyword>
<evidence type="ECO:0000256" key="2">
    <source>
        <dbReference type="ARBA" id="ARBA00022475"/>
    </source>
</evidence>
<sequence>MGDHKCSSNSQSRCPAVPRGRADNDSVTADIAGVSGAPGAGSVQPRRRRLVLLAAGSVFLIDAGTKALAVGTLQPGRTVPLLGNWLVCELTRNAGAALSMAADRTVMLTLVVLAVAAAIAWIGALVRSPWWALGLGTILGGAAGNLVDRLFRAPGPLRGHVVDFLAVGPMPVFNLADLAVLAGVVWLIALSLSGFPFNGAARNAESHARS</sequence>
<reference evidence="12" key="2">
    <citation type="journal article" date="2022" name="BMC Genomics">
        <title>Comparative genome analysis of mycobacteria focusing on tRNA and non-coding RNA.</title>
        <authorList>
            <person name="Behra P.R.K."/>
            <person name="Pettersson B.M.F."/>
            <person name="Ramesh M."/>
            <person name="Das S."/>
            <person name="Dasgupta S."/>
            <person name="Kirsebom L.A."/>
        </authorList>
    </citation>
    <scope>NUCLEOTIDE SEQUENCE</scope>
    <source>
        <strain evidence="12">DSM 44242</strain>
    </source>
</reference>
<evidence type="ECO:0000256" key="9">
    <source>
        <dbReference type="HAMAP-Rule" id="MF_00161"/>
    </source>
</evidence>
<proteinExistence type="inferred from homology"/>
<accession>A0AAW5T900</accession>
<dbReference type="HAMAP" id="MF_00161">
    <property type="entry name" value="LspA"/>
    <property type="match status" value="1"/>
</dbReference>
<evidence type="ECO:0000256" key="6">
    <source>
        <dbReference type="ARBA" id="ARBA00022801"/>
    </source>
</evidence>
<gene>
    <name evidence="9" type="primary">lspA</name>
    <name evidence="12" type="ORF">H5P34_25495</name>
</gene>
<comment type="function">
    <text evidence="9">This protein specifically catalyzes the removal of signal peptides from prolipoproteins.</text>
</comment>
<evidence type="ECO:0000256" key="10">
    <source>
        <dbReference type="RuleBase" id="RU004181"/>
    </source>
</evidence>
<dbReference type="RefSeq" id="WP_081814291.1">
    <property type="nucleotide sequence ID" value="NZ_JACKVC010000021.1"/>
</dbReference>
<comment type="caution">
    <text evidence="9">Lacks conserved residue(s) required for the propagation of feature annotation.</text>
</comment>
<feature type="transmembrane region" description="Helical" evidence="9">
    <location>
        <begin position="172"/>
        <end position="192"/>
    </location>
</feature>
<dbReference type="Proteomes" id="UP001141659">
    <property type="component" value="Unassembled WGS sequence"/>
</dbReference>
<keyword evidence="2 9" id="KW-1003">Cell membrane</keyword>
<protein>
    <recommendedName>
        <fullName evidence="9">Lipoprotein signal peptidase</fullName>
        <ecNumber evidence="9">3.4.23.36</ecNumber>
    </recommendedName>
    <alternativeName>
        <fullName evidence="9">Prolipoprotein signal peptidase</fullName>
    </alternativeName>
    <alternativeName>
        <fullName evidence="9">Signal peptidase II</fullName>
        <shortName evidence="9">SPase II</shortName>
    </alternativeName>
</protein>
<feature type="active site" evidence="9">
    <location>
        <position position="177"/>
    </location>
</feature>
<dbReference type="GO" id="GO:0004190">
    <property type="term" value="F:aspartic-type endopeptidase activity"/>
    <property type="evidence" value="ECO:0007669"/>
    <property type="project" value="UniProtKB-UniRule"/>
</dbReference>
<feature type="region of interest" description="Disordered" evidence="11">
    <location>
        <begin position="1"/>
        <end position="22"/>
    </location>
</feature>
<dbReference type="EC" id="3.4.23.36" evidence="9"/>
<comment type="subcellular location">
    <subcellularLocation>
        <location evidence="9">Cell membrane</location>
        <topology evidence="9">Multi-pass membrane protein</topology>
    </subcellularLocation>
</comment>
<dbReference type="InterPro" id="IPR001872">
    <property type="entry name" value="Peptidase_A8"/>
</dbReference>
<evidence type="ECO:0000256" key="3">
    <source>
        <dbReference type="ARBA" id="ARBA00022670"/>
    </source>
</evidence>
<organism evidence="12 13">
    <name type="scientific">Mycolicibacterium porcinum</name>
    <dbReference type="NCBI Taxonomy" id="39693"/>
    <lineage>
        <taxon>Bacteria</taxon>
        <taxon>Bacillati</taxon>
        <taxon>Actinomycetota</taxon>
        <taxon>Actinomycetes</taxon>
        <taxon>Mycobacteriales</taxon>
        <taxon>Mycobacteriaceae</taxon>
        <taxon>Mycolicibacterium</taxon>
    </lineage>
</organism>
<dbReference type="EMBL" id="JACKVC010000021">
    <property type="protein sequence ID" value="MCV7391420.1"/>
    <property type="molecule type" value="Genomic_DNA"/>
</dbReference>
<comment type="catalytic activity">
    <reaction evidence="9">
        <text>Release of signal peptides from bacterial membrane prolipoproteins. Hydrolyzes -Xaa-Yaa-Zaa-|-(S,diacylglyceryl)Cys-, in which Xaa is hydrophobic (preferably Leu), and Yaa (Ala or Ser) and Zaa (Gly or Ala) have small, neutral side chains.</text>
        <dbReference type="EC" id="3.4.23.36"/>
    </reaction>
</comment>
<evidence type="ECO:0000256" key="7">
    <source>
        <dbReference type="ARBA" id="ARBA00022989"/>
    </source>
</evidence>
<keyword evidence="6 9" id="KW-0378">Hydrolase</keyword>
<keyword evidence="8 9" id="KW-0472">Membrane</keyword>
<feature type="active site" evidence="9">
    <location>
        <position position="163"/>
    </location>
</feature>
<evidence type="ECO:0000256" key="4">
    <source>
        <dbReference type="ARBA" id="ARBA00022692"/>
    </source>
</evidence>
<keyword evidence="7 9" id="KW-1133">Transmembrane helix</keyword>
<comment type="similarity">
    <text evidence="1 9 10">Belongs to the peptidase A8 family.</text>
</comment>
<dbReference type="AlphaFoldDB" id="A0AAW5T900"/>
<dbReference type="Pfam" id="PF01252">
    <property type="entry name" value="Peptidase_A8"/>
    <property type="match status" value="1"/>
</dbReference>
<evidence type="ECO:0000256" key="5">
    <source>
        <dbReference type="ARBA" id="ARBA00022750"/>
    </source>
</evidence>
<dbReference type="PANTHER" id="PTHR33695">
    <property type="entry name" value="LIPOPROTEIN SIGNAL PEPTIDASE"/>
    <property type="match status" value="1"/>
</dbReference>
<comment type="caution">
    <text evidence="12">The sequence shown here is derived from an EMBL/GenBank/DDBJ whole genome shotgun (WGS) entry which is preliminary data.</text>
</comment>
<evidence type="ECO:0000256" key="11">
    <source>
        <dbReference type="SAM" id="MobiDB-lite"/>
    </source>
</evidence>
<keyword evidence="5 9" id="KW-0064">Aspartyl protease</keyword>
<keyword evidence="3 9" id="KW-0645">Protease</keyword>